<dbReference type="EMBL" id="FQXH01000007">
    <property type="protein sequence ID" value="SHH06516.1"/>
    <property type="molecule type" value="Genomic_DNA"/>
</dbReference>
<evidence type="ECO:0000313" key="2">
    <source>
        <dbReference type="Proteomes" id="UP000242520"/>
    </source>
</evidence>
<evidence type="ECO:0000313" key="1">
    <source>
        <dbReference type="EMBL" id="SHH06516.1"/>
    </source>
</evidence>
<dbReference type="RefSeq" id="WP_278280447.1">
    <property type="nucleotide sequence ID" value="NZ_FQXH01000007.1"/>
</dbReference>
<dbReference type="Proteomes" id="UP000242520">
    <property type="component" value="Unassembled WGS sequence"/>
</dbReference>
<accession>A0A1M5PXT9</accession>
<dbReference type="AlphaFoldDB" id="A0A1M5PXT9"/>
<reference evidence="2" key="1">
    <citation type="submission" date="2016-11" db="EMBL/GenBank/DDBJ databases">
        <authorList>
            <person name="Varghese N."/>
            <person name="Submissions S."/>
        </authorList>
    </citation>
    <scope>NUCLEOTIDE SEQUENCE [LARGE SCALE GENOMIC DNA]</scope>
    <source>
        <strain evidence="2">DSM 15285</strain>
    </source>
</reference>
<gene>
    <name evidence="1" type="ORF">SAMN02744040_00664</name>
</gene>
<protein>
    <submittedName>
        <fullName evidence="1">Uncharacterized protein</fullName>
    </submittedName>
</protein>
<sequence>MKKTNEELKNTDNYEKIKIDINYIDEIKVKDLYINENYEHK</sequence>
<proteinExistence type="predicted"/>
<name>A0A1M5PXT9_9FIRM</name>
<keyword evidence="2" id="KW-1185">Reference proteome</keyword>
<organism evidence="1 2">
    <name type="scientific">Tepidibacter thalassicus DSM 15285</name>
    <dbReference type="NCBI Taxonomy" id="1123350"/>
    <lineage>
        <taxon>Bacteria</taxon>
        <taxon>Bacillati</taxon>
        <taxon>Bacillota</taxon>
        <taxon>Clostridia</taxon>
        <taxon>Peptostreptococcales</taxon>
        <taxon>Peptostreptococcaceae</taxon>
        <taxon>Tepidibacter</taxon>
    </lineage>
</organism>